<reference evidence="1 2" key="2">
    <citation type="journal article" date="2012" name="PLoS Genet.">
        <title>Viral evasion of a bacterial suicide system by RNA-based molecular mimicry enables infectious altruism.</title>
        <authorList>
            <person name="Blower T.R."/>
            <person name="Evans T.J."/>
            <person name="Przybilski R."/>
            <person name="Fineran P.C."/>
            <person name="Salmond G.P."/>
        </authorList>
    </citation>
    <scope>NUCLEOTIDE SEQUENCE [LARGE SCALE GENOMIC DNA]</scope>
</reference>
<sequence length="105" mass="12075">MVALNRNNLNSAFALGKDKKTGKWSVGQWANQALWSVDGSNKRICAFKEMTHWRYFREAIEHVSDVQLSPGDRVSIPVKRGINEWYYVIDKITSDDGKFHYLVGI</sequence>
<gene>
    <name evidence="1" type="ORF">phiTE_143</name>
</gene>
<accession>K9L3U6</accession>
<dbReference type="Proteomes" id="UP000010999">
    <property type="component" value="Segment"/>
</dbReference>
<dbReference type="RefSeq" id="YP_007392605.1">
    <property type="nucleotide sequence ID" value="NC_020201.1"/>
</dbReference>
<dbReference type="OrthoDB" id="17009at10239"/>
<proteinExistence type="predicted"/>
<dbReference type="EMBL" id="JQ015307">
    <property type="protein sequence ID" value="AEZ66309.1"/>
    <property type="molecule type" value="Genomic_DNA"/>
</dbReference>
<protein>
    <submittedName>
        <fullName evidence="1">Uncharacterized protein</fullName>
    </submittedName>
</protein>
<evidence type="ECO:0000313" key="1">
    <source>
        <dbReference type="EMBL" id="AEZ66309.1"/>
    </source>
</evidence>
<organism evidence="1 2">
    <name type="scientific">Pectobacterium phage phiTE</name>
    <dbReference type="NCBI Taxonomy" id="1116482"/>
    <lineage>
        <taxon>Viruses</taxon>
        <taxon>Duplodnaviria</taxon>
        <taxon>Heunggongvirae</taxon>
        <taxon>Uroviricota</taxon>
        <taxon>Caudoviricetes</taxon>
        <taxon>Vequintavirinae</taxon>
        <taxon>Certrevirus</taxon>
        <taxon>Certrevirus phiTE</taxon>
    </lineage>
</organism>
<evidence type="ECO:0000313" key="2">
    <source>
        <dbReference type="Proteomes" id="UP000010999"/>
    </source>
</evidence>
<reference evidence="2" key="1">
    <citation type="submission" date="2011-11" db="EMBL/GenBank/DDBJ databases">
        <title>Escape from toxin-antitoxin mediated abortive infection can occur by recombination within a generalized transducing phage of Pectobacterium atrosepticum.</title>
        <authorList>
            <person name="Blower T.R."/>
            <person name="Evans T.J."/>
            <person name="Przybilski R."/>
            <person name="Fineran P.C."/>
            <person name="Salmond G.P.C."/>
        </authorList>
    </citation>
    <scope>NUCLEOTIDE SEQUENCE [LARGE SCALE GENOMIC DNA]</scope>
</reference>
<dbReference type="KEGG" id="vg:14515338"/>
<dbReference type="GeneID" id="14515338"/>
<name>K9L3U6_9CAUD</name>
<keyword evidence="2" id="KW-1185">Reference proteome</keyword>